<protein>
    <submittedName>
        <fullName evidence="1">Uncharacterized protein</fullName>
    </submittedName>
</protein>
<comment type="caution">
    <text evidence="1">The sequence shown here is derived from an EMBL/GenBank/DDBJ whole genome shotgun (WGS) entry which is preliminary data.</text>
</comment>
<dbReference type="Proteomes" id="UP000031549">
    <property type="component" value="Unassembled WGS sequence"/>
</dbReference>
<reference evidence="1 2" key="1">
    <citation type="journal article" date="2015" name="Genome Announc.">
        <title>Draft Genome Sequence of Cyanobacterium Hassallia byssoidea Strain VB512170, Isolated from Monuments in India.</title>
        <authorList>
            <person name="Singh D."/>
            <person name="Chandrababunaidu M.M."/>
            <person name="Panda A."/>
            <person name="Sen D."/>
            <person name="Bhattacharyya S."/>
            <person name="Adhikary S.P."/>
            <person name="Tripathy S."/>
        </authorList>
    </citation>
    <scope>NUCLEOTIDE SEQUENCE [LARGE SCALE GENOMIC DNA]</scope>
    <source>
        <strain evidence="1 2">VB512170</strain>
    </source>
</reference>
<accession>A0A846HJI0</accession>
<dbReference type="EMBL" id="JTCM02000116">
    <property type="protein sequence ID" value="NEU76531.1"/>
    <property type="molecule type" value="Genomic_DNA"/>
</dbReference>
<evidence type="ECO:0000313" key="2">
    <source>
        <dbReference type="Proteomes" id="UP000031549"/>
    </source>
</evidence>
<name>A0A846HJI0_9CYAN</name>
<keyword evidence="2" id="KW-1185">Reference proteome</keyword>
<proteinExistence type="predicted"/>
<gene>
    <name evidence="1" type="ORF">PI95_029460</name>
</gene>
<organism evidence="1 2">
    <name type="scientific">Hassallia byssoidea VB512170</name>
    <dbReference type="NCBI Taxonomy" id="1304833"/>
    <lineage>
        <taxon>Bacteria</taxon>
        <taxon>Bacillati</taxon>
        <taxon>Cyanobacteriota</taxon>
        <taxon>Cyanophyceae</taxon>
        <taxon>Nostocales</taxon>
        <taxon>Tolypothrichaceae</taxon>
        <taxon>Hassallia</taxon>
    </lineage>
</organism>
<dbReference type="AlphaFoldDB" id="A0A846HJI0"/>
<sequence length="72" mass="8574">MIHEWYEVWVDESTKIPYVLFLCPDPSNPGGMLIIDPKENNRIIQKLPDYNTAMLWLTEDEYTRVDGRMEIE</sequence>
<evidence type="ECO:0000313" key="1">
    <source>
        <dbReference type="EMBL" id="NEU76531.1"/>
    </source>
</evidence>